<evidence type="ECO:0000313" key="2">
    <source>
        <dbReference type="EMBL" id="MCT7978066.1"/>
    </source>
</evidence>
<comment type="caution">
    <text evidence="2">The sequence shown here is derived from an EMBL/GenBank/DDBJ whole genome shotgun (WGS) entry which is preliminary data.</text>
</comment>
<proteinExistence type="predicted"/>
<evidence type="ECO:0000256" key="1">
    <source>
        <dbReference type="SAM" id="MobiDB-lite"/>
    </source>
</evidence>
<feature type="compositionally biased region" description="Polar residues" evidence="1">
    <location>
        <begin position="199"/>
        <end position="230"/>
    </location>
</feature>
<keyword evidence="3" id="KW-1185">Reference proteome</keyword>
<dbReference type="RefSeq" id="WP_261235377.1">
    <property type="nucleotide sequence ID" value="NZ_JAMXFA010000011.1"/>
</dbReference>
<feature type="region of interest" description="Disordered" evidence="1">
    <location>
        <begin position="191"/>
        <end position="281"/>
    </location>
</feature>
<feature type="compositionally biased region" description="Low complexity" evidence="1">
    <location>
        <begin position="14"/>
        <end position="33"/>
    </location>
</feature>
<feature type="compositionally biased region" description="Low complexity" evidence="1">
    <location>
        <begin position="240"/>
        <end position="272"/>
    </location>
</feature>
<dbReference type="Proteomes" id="UP001525961">
    <property type="component" value="Unassembled WGS sequence"/>
</dbReference>
<name>A0ABT2N9X4_9CYAN</name>
<evidence type="ECO:0008006" key="4">
    <source>
        <dbReference type="Google" id="ProtNLM"/>
    </source>
</evidence>
<dbReference type="EMBL" id="JAMXFA010000011">
    <property type="protein sequence ID" value="MCT7978066.1"/>
    <property type="molecule type" value="Genomic_DNA"/>
</dbReference>
<gene>
    <name evidence="2" type="ORF">NG792_10150</name>
</gene>
<protein>
    <recommendedName>
        <fullName evidence="4">Superfamily II DNA and RNA helicase</fullName>
    </recommendedName>
</protein>
<sequence>MVFVLCLTTTACTTNTGSSSSSAPNPSASVTPTKMADGRYPVQQASYNDANGEYSLFLLNASPSVYNTDNLPMASLTPEEISAGQKSYLQVESGQASLHLTEDFKIEYMHAVTETQTNPQTGQAETIIVRQESSFWTPFAGAIAGQMVANALFTPHYYVPPIYQPGIVMTGYGGYGSSYQQAVQQYTNRYQSPPAAVKNRQNSLRTTGRVRSNPSNVNRPASGTTNSRPTGSGVGGTNLRRPASNSSGSSTPRRGSFGSGGSSSPTRSAPRRSGGGSRRRR</sequence>
<evidence type="ECO:0000313" key="3">
    <source>
        <dbReference type="Proteomes" id="UP001525961"/>
    </source>
</evidence>
<reference evidence="2 3" key="1">
    <citation type="journal article" date="2022" name="Front. Microbiol.">
        <title>High genomic differentiation and limited gene flow indicate recent cryptic speciation within the genus Laspinema (cyanobacteria).</title>
        <authorList>
            <person name="Stanojkovic A."/>
            <person name="Skoupy S."/>
            <person name="Skaloud P."/>
            <person name="Dvorak P."/>
        </authorList>
    </citation>
    <scope>NUCLEOTIDE SEQUENCE [LARGE SCALE GENOMIC DNA]</scope>
    <source>
        <strain evidence="2 3">D3b</strain>
    </source>
</reference>
<accession>A0ABT2N9X4</accession>
<organism evidence="2 3">
    <name type="scientific">Laspinema olomoucense D3b</name>
    <dbReference type="NCBI Taxonomy" id="2953688"/>
    <lineage>
        <taxon>Bacteria</taxon>
        <taxon>Bacillati</taxon>
        <taxon>Cyanobacteriota</taxon>
        <taxon>Cyanophyceae</taxon>
        <taxon>Oscillatoriophycideae</taxon>
        <taxon>Oscillatoriales</taxon>
        <taxon>Laspinemataceae</taxon>
        <taxon>Laspinema</taxon>
        <taxon>Laspinema olomoucense</taxon>
    </lineage>
</organism>
<feature type="region of interest" description="Disordered" evidence="1">
    <location>
        <begin position="14"/>
        <end position="36"/>
    </location>
</feature>